<dbReference type="EMBL" id="LIZX01000063">
    <property type="protein sequence ID" value="KPJ67338.1"/>
    <property type="molecule type" value="Genomic_DNA"/>
</dbReference>
<dbReference type="Pfam" id="PF00132">
    <property type="entry name" value="Hexapep"/>
    <property type="match status" value="1"/>
</dbReference>
<proteinExistence type="predicted"/>
<dbReference type="AlphaFoldDB" id="A0A0S7XY86"/>
<reference evidence="1 2" key="1">
    <citation type="journal article" date="2015" name="Microbiome">
        <title>Genomic resolution of linkages in carbon, nitrogen, and sulfur cycling among widespread estuary sediment bacteria.</title>
        <authorList>
            <person name="Baker B.J."/>
            <person name="Lazar C.S."/>
            <person name="Teske A.P."/>
            <person name="Dick G.J."/>
        </authorList>
    </citation>
    <scope>NUCLEOTIDE SEQUENCE [LARGE SCALE GENOMIC DNA]</scope>
    <source>
        <strain evidence="1">DG_54_3</strain>
    </source>
</reference>
<organism evidence="1 2">
    <name type="scientific">candidate division WOR-1 bacterium DG_54_3</name>
    <dbReference type="NCBI Taxonomy" id="1703775"/>
    <lineage>
        <taxon>Bacteria</taxon>
        <taxon>Bacillati</taxon>
        <taxon>Saganbacteria</taxon>
    </lineage>
</organism>
<sequence>MQIPPETKAYIKIGENYFADDNVVVGYMPGREIEDLTTVLGDGFYLRTGTVIYAGSRVGKNLQTGHNVVIREQNNIGDDLSIWNNSVIDYGCHIGSRVRIHNNVYVAQYTTIEDDVFLAPGVIIANDPHPICTLCMKGPTIKKGARIGVNVTL</sequence>
<dbReference type="InterPro" id="IPR050179">
    <property type="entry name" value="Trans_hexapeptide_repeat"/>
</dbReference>
<comment type="caution">
    <text evidence="1">The sequence shown here is derived from an EMBL/GenBank/DDBJ whole genome shotgun (WGS) entry which is preliminary data.</text>
</comment>
<protein>
    <recommendedName>
        <fullName evidence="3">Transferase</fullName>
    </recommendedName>
</protein>
<name>A0A0S7XY86_UNCSA</name>
<dbReference type="PANTHER" id="PTHR43300:SF4">
    <property type="entry name" value="ACYL-[ACYL-CARRIER-PROTEIN]--UDP-N-ACETYLGLUCOSAMINE O-ACYLTRANSFERASE"/>
    <property type="match status" value="1"/>
</dbReference>
<evidence type="ECO:0000313" key="2">
    <source>
        <dbReference type="Proteomes" id="UP000051861"/>
    </source>
</evidence>
<dbReference type="Proteomes" id="UP000051861">
    <property type="component" value="Unassembled WGS sequence"/>
</dbReference>
<dbReference type="SUPFAM" id="SSF51161">
    <property type="entry name" value="Trimeric LpxA-like enzymes"/>
    <property type="match status" value="1"/>
</dbReference>
<accession>A0A0S7XY86</accession>
<feature type="non-terminal residue" evidence="1">
    <location>
        <position position="153"/>
    </location>
</feature>
<gene>
    <name evidence="1" type="ORF">AMJ44_07255</name>
</gene>
<evidence type="ECO:0008006" key="3">
    <source>
        <dbReference type="Google" id="ProtNLM"/>
    </source>
</evidence>
<dbReference type="InterPro" id="IPR011004">
    <property type="entry name" value="Trimer_LpxA-like_sf"/>
</dbReference>
<dbReference type="PANTHER" id="PTHR43300">
    <property type="entry name" value="ACETYLTRANSFERASE"/>
    <property type="match status" value="1"/>
</dbReference>
<dbReference type="InterPro" id="IPR001451">
    <property type="entry name" value="Hexapep"/>
</dbReference>
<dbReference type="Gene3D" id="2.160.10.10">
    <property type="entry name" value="Hexapeptide repeat proteins"/>
    <property type="match status" value="1"/>
</dbReference>
<evidence type="ECO:0000313" key="1">
    <source>
        <dbReference type="EMBL" id="KPJ67338.1"/>
    </source>
</evidence>